<protein>
    <recommendedName>
        <fullName evidence="1">SnoaL-like domain-containing protein</fullName>
    </recommendedName>
</protein>
<comment type="caution">
    <text evidence="2">The sequence shown here is derived from an EMBL/GenBank/DDBJ whole genome shotgun (WGS) entry which is preliminary data.</text>
</comment>
<reference evidence="2 3" key="1">
    <citation type="journal article" date="2012" name="BMC Genomics">
        <title>Tools to kill: Genome of one of the most destructive plant pathogenic fungi Macrophomina phaseolina.</title>
        <authorList>
            <person name="Islam M.S."/>
            <person name="Haque M.S."/>
            <person name="Islam M.M."/>
            <person name="Emdad E.M."/>
            <person name="Halim A."/>
            <person name="Hossen Q.M.M."/>
            <person name="Hossain M.Z."/>
            <person name="Ahmed B."/>
            <person name="Rahim S."/>
            <person name="Rahman M.S."/>
            <person name="Alam M.M."/>
            <person name="Hou S."/>
            <person name="Wan X."/>
            <person name="Saito J.A."/>
            <person name="Alam M."/>
        </authorList>
    </citation>
    <scope>NUCLEOTIDE SEQUENCE [LARGE SCALE GENOMIC DNA]</scope>
    <source>
        <strain evidence="2 3">MS6</strain>
    </source>
</reference>
<evidence type="ECO:0000313" key="2">
    <source>
        <dbReference type="EMBL" id="EKG09678.1"/>
    </source>
</evidence>
<organism evidence="2 3">
    <name type="scientific">Macrophomina phaseolina (strain MS6)</name>
    <name type="common">Charcoal rot fungus</name>
    <dbReference type="NCBI Taxonomy" id="1126212"/>
    <lineage>
        <taxon>Eukaryota</taxon>
        <taxon>Fungi</taxon>
        <taxon>Dikarya</taxon>
        <taxon>Ascomycota</taxon>
        <taxon>Pezizomycotina</taxon>
        <taxon>Dothideomycetes</taxon>
        <taxon>Dothideomycetes incertae sedis</taxon>
        <taxon>Botryosphaeriales</taxon>
        <taxon>Botryosphaeriaceae</taxon>
        <taxon>Macrophomina</taxon>
    </lineage>
</organism>
<dbReference type="STRING" id="1126212.K2R679"/>
<dbReference type="InterPro" id="IPR032710">
    <property type="entry name" value="NTF2-like_dom_sf"/>
</dbReference>
<dbReference type="OrthoDB" id="4128781at2759"/>
<gene>
    <name evidence="2" type="ORF">MPH_13255</name>
</gene>
<dbReference type="HOGENOM" id="CLU_124021_0_0_1"/>
<proteinExistence type="predicted"/>
<dbReference type="VEuPathDB" id="FungiDB:MPH_13255"/>
<dbReference type="Pfam" id="PF13474">
    <property type="entry name" value="SnoaL_3"/>
    <property type="match status" value="1"/>
</dbReference>
<dbReference type="SUPFAM" id="SSF54427">
    <property type="entry name" value="NTF2-like"/>
    <property type="match status" value="1"/>
</dbReference>
<dbReference type="Proteomes" id="UP000007129">
    <property type="component" value="Unassembled WGS sequence"/>
</dbReference>
<dbReference type="InterPro" id="IPR037401">
    <property type="entry name" value="SnoaL-like"/>
</dbReference>
<dbReference type="EMBL" id="AHHD01000572">
    <property type="protein sequence ID" value="EKG09678.1"/>
    <property type="molecule type" value="Genomic_DNA"/>
</dbReference>
<dbReference type="InParanoid" id="K2R679"/>
<accession>K2R679</accession>
<dbReference type="Gene3D" id="3.10.450.50">
    <property type="match status" value="1"/>
</dbReference>
<evidence type="ECO:0000313" key="3">
    <source>
        <dbReference type="Proteomes" id="UP000007129"/>
    </source>
</evidence>
<name>K2R679_MACPH</name>
<evidence type="ECO:0000259" key="1">
    <source>
        <dbReference type="Pfam" id="PF13474"/>
    </source>
</evidence>
<sequence length="179" mass="20671">MSNAQGNWITWEELTTVEDLHKALSMPLSKLHKPELYPVEEDALQFYKRYIAYLSGNSLNETGGLDQYYDFENMTEYDIMEGEIGRGGDRVRAHFAKVGTELADGIVRLRDTEITAISPDFAHIMTWQNFKGTAQDGSPFDLTYRCTQLMRRTEKGWRWYHDHFSFSADLQTGRARITG</sequence>
<dbReference type="AlphaFoldDB" id="K2R679"/>
<feature type="domain" description="SnoaL-like" evidence="1">
    <location>
        <begin position="106"/>
        <end position="167"/>
    </location>
</feature>